<keyword evidence="3" id="KW-0732">Signal</keyword>
<dbReference type="Pfam" id="PF18416">
    <property type="entry name" value="GbpA_2"/>
    <property type="match status" value="1"/>
</dbReference>
<dbReference type="GO" id="GO:0008061">
    <property type="term" value="F:chitin binding"/>
    <property type="evidence" value="ECO:0007669"/>
    <property type="project" value="UniProtKB-KW"/>
</dbReference>
<reference evidence="9" key="1">
    <citation type="submission" date="2017-11" db="EMBL/GenBank/DDBJ databases">
        <title>Genome sequence of Pantoea sp. MSR2.</title>
        <authorList>
            <person name="Nascimento F.X."/>
        </authorList>
    </citation>
    <scope>NUCLEOTIDE SEQUENCE [LARGE SCALE GENOMIC DNA]</scope>
    <source>
        <strain evidence="9">MSR2</strain>
    </source>
</reference>
<dbReference type="KEGG" id="ppho:CTZ24_10945"/>
<dbReference type="GO" id="GO:0004497">
    <property type="term" value="F:monooxygenase activity"/>
    <property type="evidence" value="ECO:0007669"/>
    <property type="project" value="UniProtKB-KW"/>
</dbReference>
<dbReference type="PANTHER" id="PTHR34823">
    <property type="entry name" value="GLCNAC-BINDING PROTEIN A"/>
    <property type="match status" value="1"/>
</dbReference>
<dbReference type="Pfam" id="PF03067">
    <property type="entry name" value="LPMO_10"/>
    <property type="match status" value="1"/>
</dbReference>
<evidence type="ECO:0000256" key="4">
    <source>
        <dbReference type="SAM" id="MobiDB-lite"/>
    </source>
</evidence>
<name>A0AAP9H540_9GAMM</name>
<protein>
    <submittedName>
        <fullName evidence="7">Lytic polysaccharide monooxygenase</fullName>
    </submittedName>
</protein>
<dbReference type="RefSeq" id="WP_208723523.1">
    <property type="nucleotide sequence ID" value="NZ_CP024636.1"/>
</dbReference>
<accession>A0AAP9H540</accession>
<dbReference type="InterPro" id="IPR051024">
    <property type="entry name" value="GlcNAc_Chitin_IntDeg"/>
</dbReference>
<dbReference type="InterPro" id="IPR013783">
    <property type="entry name" value="Ig-like_fold"/>
</dbReference>
<feature type="region of interest" description="Disordered" evidence="4">
    <location>
        <begin position="225"/>
        <end position="245"/>
    </location>
</feature>
<gene>
    <name evidence="8" type="ORF">CTZ24_10945</name>
    <name evidence="7" type="ORF">Q3404_02560</name>
</gene>
<reference evidence="8" key="2">
    <citation type="journal article" date="2020" name="Environ. Microbiol.">
        <title>The extreme plant-growth-promoting properties of Pantoea phytobeneficialis MSR2 revealed by functional and genomic analysis.</title>
        <authorList>
            <person name="Nascimento F.X."/>
            <person name="Hernandez A.G."/>
            <person name="Glick B.R."/>
            <person name="Rossi M.J."/>
        </authorList>
    </citation>
    <scope>NUCLEOTIDE SEQUENCE</scope>
    <source>
        <strain evidence="8">MSR2</strain>
    </source>
</reference>
<feature type="domain" description="Chitin-binding type-4" evidence="5">
    <location>
        <begin position="27"/>
        <end position="220"/>
    </location>
</feature>
<evidence type="ECO:0000256" key="1">
    <source>
        <dbReference type="ARBA" id="ARBA00022525"/>
    </source>
</evidence>
<evidence type="ECO:0000259" key="5">
    <source>
        <dbReference type="Pfam" id="PF03067"/>
    </source>
</evidence>
<reference evidence="7" key="3">
    <citation type="submission" date="2023-07" db="EMBL/GenBank/DDBJ databases">
        <title>The extreme plant-growth-promoting properties of Pantoea phytobeneficialis PF55 revealed by functional and genomic analysis.</title>
        <authorList>
            <person name="Nascimento F.X."/>
            <person name="Marcio R.J."/>
        </authorList>
    </citation>
    <scope>NUCLEOTIDE SEQUENCE</scope>
    <source>
        <strain evidence="7">PF55</strain>
    </source>
</reference>
<dbReference type="AlphaFoldDB" id="A0AAP9H540"/>
<evidence type="ECO:0000313" key="7">
    <source>
        <dbReference type="EMBL" id="MDO6405446.1"/>
    </source>
</evidence>
<dbReference type="Gene3D" id="2.60.40.10">
    <property type="entry name" value="Immunoglobulins"/>
    <property type="match status" value="1"/>
</dbReference>
<organism evidence="8 9">
    <name type="scientific">Pantoea phytobeneficialis</name>
    <dbReference type="NCBI Taxonomy" id="2052056"/>
    <lineage>
        <taxon>Bacteria</taxon>
        <taxon>Pseudomonadati</taxon>
        <taxon>Pseudomonadota</taxon>
        <taxon>Gammaproteobacteria</taxon>
        <taxon>Enterobacterales</taxon>
        <taxon>Erwiniaceae</taxon>
        <taxon>Pantoea</taxon>
    </lineage>
</organism>
<dbReference type="InterPro" id="IPR004302">
    <property type="entry name" value="Cellulose/chitin-bd_N"/>
</dbReference>
<evidence type="ECO:0000313" key="8">
    <source>
        <dbReference type="EMBL" id="QGR06905.1"/>
    </source>
</evidence>
<dbReference type="InterPro" id="IPR041029">
    <property type="entry name" value="GbpA_2"/>
</dbReference>
<dbReference type="CDD" id="cd21177">
    <property type="entry name" value="LPMO_AA10"/>
    <property type="match status" value="1"/>
</dbReference>
<dbReference type="EMBL" id="CP024636">
    <property type="protein sequence ID" value="QGR06905.1"/>
    <property type="molecule type" value="Genomic_DNA"/>
</dbReference>
<dbReference type="Proteomes" id="UP001171299">
    <property type="component" value="Unassembled WGS sequence"/>
</dbReference>
<keyword evidence="1" id="KW-0964">Secreted</keyword>
<dbReference type="Gene3D" id="2.70.50.50">
    <property type="entry name" value="chitin-binding protein cbp21"/>
    <property type="match status" value="1"/>
</dbReference>
<dbReference type="Gene3D" id="3.30.70.2150">
    <property type="match status" value="1"/>
</dbReference>
<sequence length="556" mass="60430">MKLKHRTLLSLVIGSICAGSVPSVFGHGGLVEPPARQYYCNQNQNLDVCKKASAESNDGGQSIYTWQELTGFVGGNHSAEQARKEIPSTLICSGTDKGRGFSSPRAEWHTTLIKPDSNGKVKMRYGYTQPHDPSWIEFYISKKGYNPAEKALGWDDVELLDTVVSSKATQKRPGDVPGAYSSYEDFNITIPADRTGRAVIFSRWQRNDPAGEGFYNCSDVIIDQPGSGELPTEPENPGGEDGGQTTDWFEYSKFAHEHKPVAGEYVHFRLMGGTKGTNLVDIKKEITAANVNDKWIAELATEINTNHSNFVLIGKQSTSGSISFDPTDLRNNGIFLQDNMQSVVMTVEKATNAPVAVAGTNFTVESNKESRNYPLDGSASKNADTYKWTIVSGHDIGAMQTLDNGAWVQSVSTAKARALIKPGTSGKVTYRLTVKKGDKTDSSDITVTVKATETKPIANLEIQGNDTISTGNLRATLSAANSTLPGNASLDTAKFEWSVLNNANKIVFKHRHGQIATLDYPASVVMEDFDVDVQVKITDPNTGLSSTATQTVKVRR</sequence>
<keyword evidence="2" id="KW-0147">Chitin-binding</keyword>
<evidence type="ECO:0000313" key="9">
    <source>
        <dbReference type="Proteomes" id="UP000424872"/>
    </source>
</evidence>
<dbReference type="SUPFAM" id="SSF81296">
    <property type="entry name" value="E set domains"/>
    <property type="match status" value="1"/>
</dbReference>
<dbReference type="EMBL" id="JAUOOM010000002">
    <property type="protein sequence ID" value="MDO6405446.1"/>
    <property type="molecule type" value="Genomic_DNA"/>
</dbReference>
<keyword evidence="7" id="KW-0560">Oxidoreductase</keyword>
<evidence type="ECO:0000256" key="2">
    <source>
        <dbReference type="ARBA" id="ARBA00022669"/>
    </source>
</evidence>
<keyword evidence="7" id="KW-0503">Monooxygenase</keyword>
<dbReference type="Proteomes" id="UP000424872">
    <property type="component" value="Chromosome"/>
</dbReference>
<dbReference type="InterPro" id="IPR014756">
    <property type="entry name" value="Ig_E-set"/>
</dbReference>
<evidence type="ECO:0000313" key="10">
    <source>
        <dbReference type="Proteomes" id="UP001171299"/>
    </source>
</evidence>
<evidence type="ECO:0000256" key="3">
    <source>
        <dbReference type="ARBA" id="ARBA00022729"/>
    </source>
</evidence>
<proteinExistence type="predicted"/>
<dbReference type="PANTHER" id="PTHR34823:SF1">
    <property type="entry name" value="CHITIN-BINDING TYPE-4 DOMAIN-CONTAINING PROTEIN"/>
    <property type="match status" value="1"/>
</dbReference>
<feature type="domain" description="N-acetylglucosamine binding protein A" evidence="6">
    <location>
        <begin position="248"/>
        <end position="347"/>
    </location>
</feature>
<evidence type="ECO:0000259" key="6">
    <source>
        <dbReference type="Pfam" id="PF18416"/>
    </source>
</evidence>
<keyword evidence="10" id="KW-1185">Reference proteome</keyword>